<accession>A0ABV1J8G2</accession>
<gene>
    <name evidence="3" type="ORF">AAA083_00045</name>
</gene>
<keyword evidence="1" id="KW-0472">Membrane</keyword>
<evidence type="ECO:0000313" key="4">
    <source>
        <dbReference type="Proteomes" id="UP001487305"/>
    </source>
</evidence>
<sequence>MVKKTLITLAAFLVVGACVFGAGMLADPSVGLPQAVAEDSPCPATSCASGQCHGFGDVPEPDGVHEMECPEAACASVECHAWDTLTERYCSPSDASLNLWLLAPTALVVGLVLLVKKVR</sequence>
<keyword evidence="4" id="KW-1185">Reference proteome</keyword>
<evidence type="ECO:0000256" key="1">
    <source>
        <dbReference type="SAM" id="Phobius"/>
    </source>
</evidence>
<keyword evidence="1" id="KW-0812">Transmembrane</keyword>
<reference evidence="3 4" key="1">
    <citation type="submission" date="2024-04" db="EMBL/GenBank/DDBJ databases">
        <title>Human intestinal bacterial collection.</title>
        <authorList>
            <person name="Pauvert C."/>
            <person name="Hitch T.C.A."/>
            <person name="Clavel T."/>
        </authorList>
    </citation>
    <scope>NUCLEOTIDE SEQUENCE [LARGE SCALE GENOMIC DNA]</scope>
    <source>
        <strain evidence="3 4">CLA-KB-H42</strain>
    </source>
</reference>
<protein>
    <submittedName>
        <fullName evidence="3">Uncharacterized protein</fullName>
    </submittedName>
</protein>
<dbReference type="RefSeq" id="WP_102375691.1">
    <property type="nucleotide sequence ID" value="NZ_JBBNOP010000001.1"/>
</dbReference>
<feature type="signal peptide" evidence="2">
    <location>
        <begin position="1"/>
        <end position="26"/>
    </location>
</feature>
<name>A0ABV1J8G2_9ACTN</name>
<dbReference type="EMBL" id="JBBNOP010000001">
    <property type="protein sequence ID" value="MEQ3361359.1"/>
    <property type="molecule type" value="Genomic_DNA"/>
</dbReference>
<proteinExistence type="predicted"/>
<keyword evidence="1" id="KW-1133">Transmembrane helix</keyword>
<feature type="chain" id="PRO_5045414127" evidence="2">
    <location>
        <begin position="27"/>
        <end position="119"/>
    </location>
</feature>
<dbReference type="PROSITE" id="PS51257">
    <property type="entry name" value="PROKAR_LIPOPROTEIN"/>
    <property type="match status" value="1"/>
</dbReference>
<organism evidence="3 4">
    <name type="scientific">Raoultibacter massiliensis</name>
    <dbReference type="NCBI Taxonomy" id="1852371"/>
    <lineage>
        <taxon>Bacteria</taxon>
        <taxon>Bacillati</taxon>
        <taxon>Actinomycetota</taxon>
        <taxon>Coriobacteriia</taxon>
        <taxon>Eggerthellales</taxon>
        <taxon>Eggerthellaceae</taxon>
        <taxon>Raoultibacter</taxon>
    </lineage>
</organism>
<keyword evidence="2" id="KW-0732">Signal</keyword>
<comment type="caution">
    <text evidence="3">The sequence shown here is derived from an EMBL/GenBank/DDBJ whole genome shotgun (WGS) entry which is preliminary data.</text>
</comment>
<evidence type="ECO:0000313" key="3">
    <source>
        <dbReference type="EMBL" id="MEQ3361359.1"/>
    </source>
</evidence>
<dbReference type="Proteomes" id="UP001487305">
    <property type="component" value="Unassembled WGS sequence"/>
</dbReference>
<evidence type="ECO:0000256" key="2">
    <source>
        <dbReference type="SAM" id="SignalP"/>
    </source>
</evidence>
<feature type="transmembrane region" description="Helical" evidence="1">
    <location>
        <begin position="97"/>
        <end position="115"/>
    </location>
</feature>